<dbReference type="PROSITE" id="PS51257">
    <property type="entry name" value="PROKAR_LIPOPROTEIN"/>
    <property type="match status" value="1"/>
</dbReference>
<dbReference type="Proteomes" id="UP001560685">
    <property type="component" value="Unassembled WGS sequence"/>
</dbReference>
<name>A0ABV3ZAF3_9PROT</name>
<evidence type="ECO:0008006" key="4">
    <source>
        <dbReference type="Google" id="ProtNLM"/>
    </source>
</evidence>
<feature type="chain" id="PRO_5045375557" description="DUF4352 domain-containing protein" evidence="1">
    <location>
        <begin position="25"/>
        <end position="184"/>
    </location>
</feature>
<gene>
    <name evidence="2" type="ORF">ABFZ84_12500</name>
</gene>
<sequence length="184" mass="20182">MNKLLAVALIAAVAVAGCSSNAKKAREANPAPCPNIVVLKEAARFIDFEGEESAENVAYSGEIVDVSTTCRYYGDRPIEAELSLDFAFGKGPKGTDAEKVFTYFVAVTRKDLEVIEKNEFAVPAKFSNDRMVAVERVNIDKITIPRRDEEVSGLNFEIIVGFNVTPKQAIFNRSGKSLKFPDLK</sequence>
<evidence type="ECO:0000313" key="2">
    <source>
        <dbReference type="EMBL" id="MEX6634367.1"/>
    </source>
</evidence>
<evidence type="ECO:0000313" key="3">
    <source>
        <dbReference type="Proteomes" id="UP001560685"/>
    </source>
</evidence>
<accession>A0ABV3ZAF3</accession>
<dbReference type="EMBL" id="JBEHZE010000001">
    <property type="protein sequence ID" value="MEX6634367.1"/>
    <property type="molecule type" value="Genomic_DNA"/>
</dbReference>
<evidence type="ECO:0000256" key="1">
    <source>
        <dbReference type="SAM" id="SignalP"/>
    </source>
</evidence>
<keyword evidence="1" id="KW-0732">Signal</keyword>
<proteinExistence type="predicted"/>
<dbReference type="RefSeq" id="WP_369314352.1">
    <property type="nucleotide sequence ID" value="NZ_JBEHZE010000001.1"/>
</dbReference>
<organism evidence="2 3">
    <name type="scientific">Hyphococcus lacteus</name>
    <dbReference type="NCBI Taxonomy" id="3143536"/>
    <lineage>
        <taxon>Bacteria</taxon>
        <taxon>Pseudomonadati</taxon>
        <taxon>Pseudomonadota</taxon>
        <taxon>Alphaproteobacteria</taxon>
        <taxon>Parvularculales</taxon>
        <taxon>Parvularculaceae</taxon>
        <taxon>Hyphococcus</taxon>
    </lineage>
</organism>
<feature type="signal peptide" evidence="1">
    <location>
        <begin position="1"/>
        <end position="24"/>
    </location>
</feature>
<comment type="caution">
    <text evidence="2">The sequence shown here is derived from an EMBL/GenBank/DDBJ whole genome shotgun (WGS) entry which is preliminary data.</text>
</comment>
<protein>
    <recommendedName>
        <fullName evidence="4">DUF4352 domain-containing protein</fullName>
    </recommendedName>
</protein>
<keyword evidence="3" id="KW-1185">Reference proteome</keyword>
<reference evidence="2 3" key="1">
    <citation type="submission" date="2024-05" db="EMBL/GenBank/DDBJ databases">
        <title>Three bacterial strains, DH-69, EH-24, and ECK-19 isolated from coastal sediments.</title>
        <authorList>
            <person name="Ye Y.-Q."/>
            <person name="Du Z.-J."/>
        </authorList>
    </citation>
    <scope>NUCLEOTIDE SEQUENCE [LARGE SCALE GENOMIC DNA]</scope>
    <source>
        <strain evidence="2 3">ECK-19</strain>
    </source>
</reference>